<organism evidence="2 3">
    <name type="scientific">Pleurodeles waltl</name>
    <name type="common">Iberian ribbed newt</name>
    <dbReference type="NCBI Taxonomy" id="8319"/>
    <lineage>
        <taxon>Eukaryota</taxon>
        <taxon>Metazoa</taxon>
        <taxon>Chordata</taxon>
        <taxon>Craniata</taxon>
        <taxon>Vertebrata</taxon>
        <taxon>Euteleostomi</taxon>
        <taxon>Amphibia</taxon>
        <taxon>Batrachia</taxon>
        <taxon>Caudata</taxon>
        <taxon>Salamandroidea</taxon>
        <taxon>Salamandridae</taxon>
        <taxon>Pleurodelinae</taxon>
        <taxon>Pleurodeles</taxon>
    </lineage>
</organism>
<evidence type="ECO:0000313" key="2">
    <source>
        <dbReference type="EMBL" id="KAJ1093436.1"/>
    </source>
</evidence>
<comment type="caution">
    <text evidence="2">The sequence shown here is derived from an EMBL/GenBank/DDBJ whole genome shotgun (WGS) entry which is preliminary data.</text>
</comment>
<dbReference type="EMBL" id="JANPWB010000015">
    <property type="protein sequence ID" value="KAJ1093436.1"/>
    <property type="molecule type" value="Genomic_DNA"/>
</dbReference>
<protein>
    <submittedName>
        <fullName evidence="2">Uncharacterized protein</fullName>
    </submittedName>
</protein>
<keyword evidence="3" id="KW-1185">Reference proteome</keyword>
<evidence type="ECO:0000256" key="1">
    <source>
        <dbReference type="SAM" id="MobiDB-lite"/>
    </source>
</evidence>
<reference evidence="2" key="1">
    <citation type="journal article" date="2022" name="bioRxiv">
        <title>Sequencing and chromosome-scale assembly of the giantPleurodeles waltlgenome.</title>
        <authorList>
            <person name="Brown T."/>
            <person name="Elewa A."/>
            <person name="Iarovenko S."/>
            <person name="Subramanian E."/>
            <person name="Araus A.J."/>
            <person name="Petzold A."/>
            <person name="Susuki M."/>
            <person name="Suzuki K.-i.T."/>
            <person name="Hayashi T."/>
            <person name="Toyoda A."/>
            <person name="Oliveira C."/>
            <person name="Osipova E."/>
            <person name="Leigh N.D."/>
            <person name="Simon A."/>
            <person name="Yun M.H."/>
        </authorList>
    </citation>
    <scope>NUCLEOTIDE SEQUENCE</scope>
    <source>
        <strain evidence="2">20211129_DDA</strain>
        <tissue evidence="2">Liver</tissue>
    </source>
</reference>
<gene>
    <name evidence="2" type="ORF">NDU88_006537</name>
</gene>
<accession>A0AAV7LPE2</accession>
<sequence length="117" mass="12605">MQDAGCAPAYAAKERRSRPPISLPPPLPSTVIKAEAQRDSPGRARPLSVNGRNGCYMSRDSLVFGPNAPSGVSLVAREASDEGLRPLHRLDIARHTEHFVQAAIRLGGQTTPHTFLL</sequence>
<evidence type="ECO:0000313" key="3">
    <source>
        <dbReference type="Proteomes" id="UP001066276"/>
    </source>
</evidence>
<feature type="region of interest" description="Disordered" evidence="1">
    <location>
        <begin position="1"/>
        <end position="51"/>
    </location>
</feature>
<name>A0AAV7LPE2_PLEWA</name>
<dbReference type="Proteomes" id="UP001066276">
    <property type="component" value="Chromosome 11"/>
</dbReference>
<proteinExistence type="predicted"/>
<dbReference type="AlphaFoldDB" id="A0AAV7LPE2"/>